<accession>A0A4Y6PRG0</accession>
<dbReference type="AlphaFoldDB" id="A0A4Y6PRG0"/>
<accession>A0A5B8Y6B8</accession>
<evidence type="ECO:0000313" key="3">
    <source>
        <dbReference type="Proteomes" id="UP000315995"/>
    </source>
</evidence>
<organism evidence="2 3">
    <name type="scientific">Persicimonas caeni</name>
    <dbReference type="NCBI Taxonomy" id="2292766"/>
    <lineage>
        <taxon>Bacteria</taxon>
        <taxon>Deltaproteobacteria</taxon>
        <taxon>Bradymonadales</taxon>
        <taxon>Bradymonadaceae</taxon>
        <taxon>Persicimonas</taxon>
    </lineage>
</organism>
<gene>
    <name evidence="2" type="ORF">FIV42_06395</name>
</gene>
<dbReference type="Proteomes" id="UP000315995">
    <property type="component" value="Chromosome"/>
</dbReference>
<dbReference type="PROSITE" id="PS51257">
    <property type="entry name" value="PROKAR_LIPOPROTEIN"/>
    <property type="match status" value="1"/>
</dbReference>
<sequence length="90" mass="9617">MTRLIPIVSCALLLLTMGLTSCASTAGQTGADEYRCPEGRELDTFCANLVRYARDPDTGHCCRYESQCAAPTGWKTFASQSACEGAGDDD</sequence>
<keyword evidence="3" id="KW-1185">Reference proteome</keyword>
<reference evidence="2 3" key="1">
    <citation type="submission" date="2019-06" db="EMBL/GenBank/DDBJ databases">
        <title>Persicimonas caeni gen. nov., sp. nov., a predatory bacterium isolated from solar saltern.</title>
        <authorList>
            <person name="Wang S."/>
        </authorList>
    </citation>
    <scope>NUCLEOTIDE SEQUENCE [LARGE SCALE GENOMIC DNA]</scope>
    <source>
        <strain evidence="2 3">YN101</strain>
    </source>
</reference>
<protein>
    <recommendedName>
        <fullName evidence="4">Lipoprotein</fullName>
    </recommendedName>
</protein>
<evidence type="ECO:0000313" key="2">
    <source>
        <dbReference type="EMBL" id="QDG50375.1"/>
    </source>
</evidence>
<evidence type="ECO:0000256" key="1">
    <source>
        <dbReference type="SAM" id="SignalP"/>
    </source>
</evidence>
<keyword evidence="1" id="KW-0732">Signal</keyword>
<proteinExistence type="predicted"/>
<evidence type="ECO:0008006" key="4">
    <source>
        <dbReference type="Google" id="ProtNLM"/>
    </source>
</evidence>
<feature type="chain" id="PRO_5030106300" description="Lipoprotein" evidence="1">
    <location>
        <begin position="27"/>
        <end position="90"/>
    </location>
</feature>
<feature type="signal peptide" evidence="1">
    <location>
        <begin position="1"/>
        <end position="26"/>
    </location>
</feature>
<dbReference type="OrthoDB" id="9962410at2"/>
<name>A0A4Y6PRG0_PERCE</name>
<dbReference type="RefSeq" id="WP_141196869.1">
    <property type="nucleotide sequence ID" value="NZ_CP041186.1"/>
</dbReference>
<dbReference type="EMBL" id="CP041186">
    <property type="protein sequence ID" value="QDG50375.1"/>
    <property type="molecule type" value="Genomic_DNA"/>
</dbReference>